<gene>
    <name evidence="3" type="ORF">CK203_015642</name>
</gene>
<keyword evidence="1" id="KW-0175">Coiled coil</keyword>
<evidence type="ECO:0000313" key="3">
    <source>
        <dbReference type="EMBL" id="RVX04061.1"/>
    </source>
</evidence>
<reference evidence="3 4" key="1">
    <citation type="journal article" date="2018" name="PLoS Genet.">
        <title>Population sequencing reveals clonal diversity and ancestral inbreeding in the grapevine cultivar Chardonnay.</title>
        <authorList>
            <person name="Roach M.J."/>
            <person name="Johnson D.L."/>
            <person name="Bohlmann J."/>
            <person name="van Vuuren H.J."/>
            <person name="Jones S.J."/>
            <person name="Pretorius I.S."/>
            <person name="Schmidt S.A."/>
            <person name="Borneman A.R."/>
        </authorList>
    </citation>
    <scope>NUCLEOTIDE SEQUENCE [LARGE SCALE GENOMIC DNA]</scope>
    <source>
        <strain evidence="4">cv. Chardonnay</strain>
        <tissue evidence="3">Leaf</tissue>
    </source>
</reference>
<organism evidence="3 4">
    <name type="scientific">Vitis vinifera</name>
    <name type="common">Grape</name>
    <dbReference type="NCBI Taxonomy" id="29760"/>
    <lineage>
        <taxon>Eukaryota</taxon>
        <taxon>Viridiplantae</taxon>
        <taxon>Streptophyta</taxon>
        <taxon>Embryophyta</taxon>
        <taxon>Tracheophyta</taxon>
        <taxon>Spermatophyta</taxon>
        <taxon>Magnoliopsida</taxon>
        <taxon>eudicotyledons</taxon>
        <taxon>Gunneridae</taxon>
        <taxon>Pentapetalae</taxon>
        <taxon>rosids</taxon>
        <taxon>Vitales</taxon>
        <taxon>Vitaceae</taxon>
        <taxon>Viteae</taxon>
        <taxon>Vitis</taxon>
    </lineage>
</organism>
<comment type="caution">
    <text evidence="3">The sequence shown here is derived from an EMBL/GenBank/DDBJ whole genome shotgun (WGS) entry which is preliminary data.</text>
</comment>
<feature type="region of interest" description="Disordered" evidence="2">
    <location>
        <begin position="386"/>
        <end position="410"/>
    </location>
</feature>
<evidence type="ECO:0000256" key="1">
    <source>
        <dbReference type="SAM" id="Coils"/>
    </source>
</evidence>
<dbReference type="PANTHER" id="PTHR34380">
    <property type="entry name" value="BNAA03G12380D PROTEIN"/>
    <property type="match status" value="1"/>
</dbReference>
<evidence type="ECO:0000256" key="2">
    <source>
        <dbReference type="SAM" id="MobiDB-lite"/>
    </source>
</evidence>
<dbReference type="EMBL" id="QGNW01000062">
    <property type="protein sequence ID" value="RVX04061.1"/>
    <property type="molecule type" value="Genomic_DNA"/>
</dbReference>
<dbReference type="Proteomes" id="UP000288805">
    <property type="component" value="Unassembled WGS sequence"/>
</dbReference>
<protein>
    <submittedName>
        <fullName evidence="3">Uncharacterized protein</fullName>
    </submittedName>
</protein>
<feature type="region of interest" description="Disordered" evidence="2">
    <location>
        <begin position="297"/>
        <end position="326"/>
    </location>
</feature>
<feature type="compositionally biased region" description="Basic and acidic residues" evidence="2">
    <location>
        <begin position="313"/>
        <end position="326"/>
    </location>
</feature>
<dbReference type="AlphaFoldDB" id="A0A438J515"/>
<feature type="compositionally biased region" description="Low complexity" evidence="2">
    <location>
        <begin position="396"/>
        <end position="405"/>
    </location>
</feature>
<sequence length="426" mass="48533">MEFDPRVVVIDDTEDDLNGCSVHEFISSLRSSFRPPDFDRMEEYLMLREKNRKREKEDLEAKTKKISDALSAELGKKRIENELLEGRHAEEVSERLLLQGELNECKRQCERLKENVTRLSEDQRVMCDREKRGEERYGRLLEELKRNEECIAQLNCRNTELECEKRSGEAENEMWKKRFGELESRILALEEDTEMLKRAEPNFYERMKGDFRVRTAGFPELRAEQEAGTIIKIKKEMDLESTSGNLETMPIDQIVRNSVKKYHASPGAGSSCHTPPKGIRSLQGGGGGTPAFVGSINISDSDDEMPKVMRSNSTDRDSKEVMSGKEELPQKMKQVMLLNQRGTQAKLESKQESLGCTDAEDTPKRKEASSLTRNPVFLKRFKGGTNAEDTCDIFNSDDSSSGSESEGAEDFTFDLIMSKLQSNHRG</sequence>
<accession>A0A438J515</accession>
<feature type="coiled-coil region" evidence="1">
    <location>
        <begin position="95"/>
        <end position="192"/>
    </location>
</feature>
<feature type="region of interest" description="Disordered" evidence="2">
    <location>
        <begin position="345"/>
        <end position="371"/>
    </location>
</feature>
<evidence type="ECO:0000313" key="4">
    <source>
        <dbReference type="Proteomes" id="UP000288805"/>
    </source>
</evidence>
<proteinExistence type="predicted"/>
<name>A0A438J515_VITVI</name>
<dbReference type="PANTHER" id="PTHR34380:SF6">
    <property type="entry name" value="TERNARY COMPLEX FACTOR MIP1 LEUCINE-ZIPPER DOMAIN-CONTAINING PROTEIN"/>
    <property type="match status" value="1"/>
</dbReference>